<sequence length="72" mass="8710">MGYLQMIHPSYAKKMSNYHLCHFYEIFYPLGYSLSFLRTISENNLMKGSPQRLHWTVLKDRYKLISSRCFVR</sequence>
<organism evidence="1">
    <name type="scientific">Picea sitchensis</name>
    <name type="common">Sitka spruce</name>
    <name type="synonym">Pinus sitchensis</name>
    <dbReference type="NCBI Taxonomy" id="3332"/>
    <lineage>
        <taxon>Eukaryota</taxon>
        <taxon>Viridiplantae</taxon>
        <taxon>Streptophyta</taxon>
        <taxon>Embryophyta</taxon>
        <taxon>Tracheophyta</taxon>
        <taxon>Spermatophyta</taxon>
        <taxon>Pinopsida</taxon>
        <taxon>Pinidae</taxon>
        <taxon>Conifers I</taxon>
        <taxon>Pinales</taxon>
        <taxon>Pinaceae</taxon>
        <taxon>Picea</taxon>
    </lineage>
</organism>
<evidence type="ECO:0000313" key="1">
    <source>
        <dbReference type="EMBL" id="ABK26726.1"/>
    </source>
</evidence>
<proteinExistence type="evidence at transcript level"/>
<dbReference type="EMBL" id="EF087486">
    <property type="protein sequence ID" value="ABK26726.1"/>
    <property type="molecule type" value="mRNA"/>
</dbReference>
<reference evidence="1" key="1">
    <citation type="journal article" date="2008" name="BMC Genomics">
        <title>A conifer genomics resource of 200,000 spruce (Picea spp.) ESTs and 6,464 high-quality, sequence-finished full-length cDNAs for Sitka spruce (Picea sitchensis).</title>
        <authorList>
            <person name="Ralph S.G."/>
            <person name="Chun H.J."/>
            <person name="Kolosova N."/>
            <person name="Cooper D."/>
            <person name="Oddy C."/>
            <person name="Ritland C.E."/>
            <person name="Kirkpatrick R."/>
            <person name="Moore R."/>
            <person name="Barber S."/>
            <person name="Holt R.A."/>
            <person name="Jones S.J."/>
            <person name="Marra M.A."/>
            <person name="Douglas C.J."/>
            <person name="Ritland K."/>
            <person name="Bohlmann J."/>
        </authorList>
    </citation>
    <scope>NUCLEOTIDE SEQUENCE</scope>
    <source>
        <tissue evidence="1">Bark</tissue>
    </source>
</reference>
<protein>
    <submittedName>
        <fullName evidence="1">Uncharacterized protein</fullName>
    </submittedName>
</protein>
<name>A9P1G5_PICSI</name>
<accession>A9P1G5</accession>
<dbReference type="AlphaFoldDB" id="A9P1G5"/>